<sequence>MSGGPAQVASYGWLGFSLELTQVQLWSVSHGNEPHFSPVVREPLEFGVWCLRVNKHGTRGSSTWVTGKFYPGQQAWYLGKFYPGHGVVLPGTTISSDAEVAGCSMIRLELGSRGPGYPGCFARPWLEWSVARGASVSFGCWKGGCPPSSAKMLIQKTLPVAAGGDVTRCRSGQAEPAVDGTCVRKAVTGGARAPRAHSLWNALVRGDSSGDLGHVCRGRNINSTWVTGKFYPGQQAWYLGKFYPGHGEVLPGTTMSSDAEVAGCCMIRLELGSRGPRYPGSFARPWLEWSVARGASGDCCRRQQGQPLPGQVAVGGDVTRCRSGQAEPAVDGTCVRKGVAGGARAPRALSLWNALVRGGSSCNDPNFL</sequence>
<protein>
    <submittedName>
        <fullName evidence="1">Uncharacterized protein</fullName>
    </submittedName>
</protein>
<evidence type="ECO:0000313" key="2">
    <source>
        <dbReference type="Proteomes" id="UP001187192"/>
    </source>
</evidence>
<gene>
    <name evidence="1" type="ORF">TIFTF001_044552</name>
</gene>
<comment type="caution">
    <text evidence="1">The sequence shown here is derived from an EMBL/GenBank/DDBJ whole genome shotgun (WGS) entry which is preliminary data.</text>
</comment>
<evidence type="ECO:0000313" key="1">
    <source>
        <dbReference type="EMBL" id="GMN31140.1"/>
    </source>
</evidence>
<dbReference type="Proteomes" id="UP001187192">
    <property type="component" value="Unassembled WGS sequence"/>
</dbReference>
<name>A0AA87ZG42_FICCA</name>
<organism evidence="1 2">
    <name type="scientific">Ficus carica</name>
    <name type="common">Common fig</name>
    <dbReference type="NCBI Taxonomy" id="3494"/>
    <lineage>
        <taxon>Eukaryota</taxon>
        <taxon>Viridiplantae</taxon>
        <taxon>Streptophyta</taxon>
        <taxon>Embryophyta</taxon>
        <taxon>Tracheophyta</taxon>
        <taxon>Spermatophyta</taxon>
        <taxon>Magnoliopsida</taxon>
        <taxon>eudicotyledons</taxon>
        <taxon>Gunneridae</taxon>
        <taxon>Pentapetalae</taxon>
        <taxon>rosids</taxon>
        <taxon>fabids</taxon>
        <taxon>Rosales</taxon>
        <taxon>Moraceae</taxon>
        <taxon>Ficeae</taxon>
        <taxon>Ficus</taxon>
    </lineage>
</organism>
<proteinExistence type="predicted"/>
<keyword evidence="2" id="KW-1185">Reference proteome</keyword>
<reference evidence="1" key="1">
    <citation type="submission" date="2023-07" db="EMBL/GenBank/DDBJ databases">
        <title>draft genome sequence of fig (Ficus carica).</title>
        <authorList>
            <person name="Takahashi T."/>
            <person name="Nishimura K."/>
        </authorList>
    </citation>
    <scope>NUCLEOTIDE SEQUENCE</scope>
</reference>
<accession>A0AA87ZG42</accession>
<dbReference type="EMBL" id="BTGU01003364">
    <property type="protein sequence ID" value="GMN31140.1"/>
    <property type="molecule type" value="Genomic_DNA"/>
</dbReference>
<dbReference type="AlphaFoldDB" id="A0AA87ZG42"/>